<sequence>MSYTADIQDKVFAAINTIDKTGVPKAYGVLGFVFVYFFLIFLNLGGIGQLLANFASLVVPGYYSLIALETKTLEDDTHFLTYWVVYAAFSVVEFWSKAILYWVPFYWLFKTIFFLYIGLPQYGGCRIIYLNVIRPFSIKFLGIKGGASASSSLKEKIIDAADAASIATSVDN</sequence>
<evidence type="ECO:0000313" key="2">
    <source>
        <dbReference type="Proteomes" id="UP000744676"/>
    </source>
</evidence>
<name>A0ACB6UZ13_9ASCO</name>
<evidence type="ECO:0000313" key="1">
    <source>
        <dbReference type="EMBL" id="KAF5093150.1"/>
    </source>
</evidence>
<proteinExistence type="predicted"/>
<reference evidence="1 2" key="1">
    <citation type="journal article" date="2020" name="Front. Microbiol.">
        <title>Phenotypic and Genetic Characterization of the Cheese Ripening Yeast Geotrichum candidum.</title>
        <authorList>
            <person name="Perkins V."/>
            <person name="Vignola S."/>
            <person name="Lessard M.H."/>
            <person name="Plante P.L."/>
            <person name="Corbeil J."/>
            <person name="Dugat-Bony E."/>
            <person name="Frenette M."/>
            <person name="Labrie S."/>
        </authorList>
    </citation>
    <scope>NUCLEOTIDE SEQUENCE [LARGE SCALE GENOMIC DNA]</scope>
    <source>
        <strain evidence="1 2">LMA-1147</strain>
    </source>
</reference>
<protein>
    <submittedName>
        <fullName evidence="1">Uncharacterized protein</fullName>
    </submittedName>
</protein>
<keyword evidence="2" id="KW-1185">Reference proteome</keyword>
<organism evidence="1 2">
    <name type="scientific">Geotrichum galactomycetum</name>
    <dbReference type="NCBI Taxonomy" id="27317"/>
    <lineage>
        <taxon>Eukaryota</taxon>
        <taxon>Fungi</taxon>
        <taxon>Dikarya</taxon>
        <taxon>Ascomycota</taxon>
        <taxon>Saccharomycotina</taxon>
        <taxon>Dipodascomycetes</taxon>
        <taxon>Dipodascales</taxon>
        <taxon>Dipodascaceae</taxon>
        <taxon>Geotrichum</taxon>
    </lineage>
</organism>
<dbReference type="EMBL" id="QVQA01000273">
    <property type="protein sequence ID" value="KAF5093150.1"/>
    <property type="molecule type" value="Genomic_DNA"/>
</dbReference>
<dbReference type="Proteomes" id="UP000744676">
    <property type="component" value="Unassembled WGS sequence"/>
</dbReference>
<accession>A0ACB6UZ13</accession>
<gene>
    <name evidence="1" type="ORF">D0Z00_004219</name>
</gene>
<comment type="caution">
    <text evidence="1">The sequence shown here is derived from an EMBL/GenBank/DDBJ whole genome shotgun (WGS) entry which is preliminary data.</text>
</comment>